<protein>
    <submittedName>
        <fullName evidence="2">GCN5 family acetyltransferase</fullName>
    </submittedName>
</protein>
<feature type="domain" description="N-acetyltransferase" evidence="1">
    <location>
        <begin position="8"/>
        <end position="165"/>
    </location>
</feature>
<dbReference type="Proteomes" id="UP000021369">
    <property type="component" value="Unassembled WGS sequence"/>
</dbReference>
<evidence type="ECO:0000313" key="3">
    <source>
        <dbReference type="Proteomes" id="UP000021369"/>
    </source>
</evidence>
<dbReference type="OrthoDB" id="9798081at2"/>
<accession>A0A011VXT3</accession>
<dbReference type="PATRIC" id="fig|1341156.4.peg.1524"/>
<dbReference type="PROSITE" id="PS51186">
    <property type="entry name" value="GNAT"/>
    <property type="match status" value="1"/>
</dbReference>
<dbReference type="EMBL" id="JEOB01000002">
    <property type="protein sequence ID" value="EXM39388.1"/>
    <property type="molecule type" value="Genomic_DNA"/>
</dbReference>
<dbReference type="InterPro" id="IPR000182">
    <property type="entry name" value="GNAT_dom"/>
</dbReference>
<name>A0A011VXT3_RUMAL</name>
<dbReference type="PANTHER" id="PTHR43792">
    <property type="entry name" value="GNAT FAMILY, PUTATIVE (AFU_ORTHOLOGUE AFUA_3G00765)-RELATED-RELATED"/>
    <property type="match status" value="1"/>
</dbReference>
<dbReference type="RefSeq" id="WP_037287668.1">
    <property type="nucleotide sequence ID" value="NZ_JEOB01000002.1"/>
</dbReference>
<gene>
    <name evidence="2" type="ORF">RASY3_05530</name>
</gene>
<comment type="caution">
    <text evidence="2">The sequence shown here is derived from an EMBL/GenBank/DDBJ whole genome shotgun (WGS) entry which is preliminary data.</text>
</comment>
<keyword evidence="2" id="KW-0808">Transferase</keyword>
<dbReference type="CDD" id="cd04301">
    <property type="entry name" value="NAT_SF"/>
    <property type="match status" value="1"/>
</dbReference>
<organism evidence="2 3">
    <name type="scientific">Ruminococcus albus SY3</name>
    <dbReference type="NCBI Taxonomy" id="1341156"/>
    <lineage>
        <taxon>Bacteria</taxon>
        <taxon>Bacillati</taxon>
        <taxon>Bacillota</taxon>
        <taxon>Clostridia</taxon>
        <taxon>Eubacteriales</taxon>
        <taxon>Oscillospiraceae</taxon>
        <taxon>Ruminococcus</taxon>
    </lineage>
</organism>
<dbReference type="PANTHER" id="PTHR43792:SF1">
    <property type="entry name" value="N-ACETYLTRANSFERASE DOMAIN-CONTAINING PROTEIN"/>
    <property type="match status" value="1"/>
</dbReference>
<dbReference type="Gene3D" id="3.40.630.30">
    <property type="match status" value="1"/>
</dbReference>
<evidence type="ECO:0000313" key="2">
    <source>
        <dbReference type="EMBL" id="EXM39388.1"/>
    </source>
</evidence>
<dbReference type="InterPro" id="IPR051531">
    <property type="entry name" value="N-acetyltransferase"/>
</dbReference>
<evidence type="ECO:0000259" key="1">
    <source>
        <dbReference type="PROSITE" id="PS51186"/>
    </source>
</evidence>
<proteinExistence type="predicted"/>
<dbReference type="Pfam" id="PF13302">
    <property type="entry name" value="Acetyltransf_3"/>
    <property type="match status" value="1"/>
</dbReference>
<dbReference type="AlphaFoldDB" id="A0A011VXT3"/>
<dbReference type="GO" id="GO:0016747">
    <property type="term" value="F:acyltransferase activity, transferring groups other than amino-acyl groups"/>
    <property type="evidence" value="ECO:0007669"/>
    <property type="project" value="InterPro"/>
</dbReference>
<sequence>MMIETKRLILREYTPDDFDALYEILSDEETMTHYPKPFDEDRVRGWIEWNIKNYAKYGFGLWALILKETGEFIGDCGITLQNIDGEELPEIGYHVHKKYWQRGLGKEAAQAVRDWAFENTDYDALYSYMKYTNTASYKTALANGMKKIKEYPDEKNKISYACAITRSEWEKLKGITT</sequence>
<dbReference type="SUPFAM" id="SSF55729">
    <property type="entry name" value="Acyl-CoA N-acyltransferases (Nat)"/>
    <property type="match status" value="1"/>
</dbReference>
<dbReference type="InterPro" id="IPR016181">
    <property type="entry name" value="Acyl_CoA_acyltransferase"/>
</dbReference>
<reference evidence="2 3" key="1">
    <citation type="submission" date="2013-06" db="EMBL/GenBank/DDBJ databases">
        <title>Rumen cellulosomics: divergent fiber-degrading strategies revealed by comparative genome-wide analysis of six Ruminococcal strains.</title>
        <authorList>
            <person name="Dassa B."/>
            <person name="Borovok I."/>
            <person name="Lamed R."/>
            <person name="Flint H."/>
            <person name="Yeoman C.J."/>
            <person name="White B."/>
            <person name="Bayer E.A."/>
        </authorList>
    </citation>
    <scope>NUCLEOTIDE SEQUENCE [LARGE SCALE GENOMIC DNA]</scope>
    <source>
        <strain evidence="2 3">SY3</strain>
    </source>
</reference>
<keyword evidence="3" id="KW-1185">Reference proteome</keyword>